<dbReference type="SUPFAM" id="SSF48264">
    <property type="entry name" value="Cytochrome P450"/>
    <property type="match status" value="1"/>
</dbReference>
<dbReference type="InterPro" id="IPR017972">
    <property type="entry name" value="Cyt_P450_CS"/>
</dbReference>
<evidence type="ECO:0000313" key="9">
    <source>
        <dbReference type="Proteomes" id="UP000467840"/>
    </source>
</evidence>
<proteinExistence type="inferred from homology"/>
<dbReference type="GO" id="GO:0016705">
    <property type="term" value="F:oxidoreductase activity, acting on paired donors, with incorporation or reduction of molecular oxygen"/>
    <property type="evidence" value="ECO:0007669"/>
    <property type="project" value="InterPro"/>
</dbReference>
<dbReference type="Gene3D" id="1.10.630.10">
    <property type="entry name" value="Cytochrome P450"/>
    <property type="match status" value="2"/>
</dbReference>
<dbReference type="PRINTS" id="PR00463">
    <property type="entry name" value="EP450I"/>
</dbReference>
<dbReference type="AlphaFoldDB" id="A0A6A6NGR4"/>
<evidence type="ECO:0000256" key="7">
    <source>
        <dbReference type="RuleBase" id="RU000461"/>
    </source>
</evidence>
<evidence type="ECO:0008006" key="10">
    <source>
        <dbReference type="Google" id="ProtNLM"/>
    </source>
</evidence>
<name>A0A6A6NGR4_HEVBR</name>
<dbReference type="PROSITE" id="PS00086">
    <property type="entry name" value="CYTOCHROME_P450"/>
    <property type="match status" value="1"/>
</dbReference>
<gene>
    <name evidence="8" type="ORF">GH714_012139</name>
</gene>
<dbReference type="PANTHER" id="PTHR47947:SF3">
    <property type="entry name" value="CYTOCHROME P450 81D1-LIKE"/>
    <property type="match status" value="1"/>
</dbReference>
<keyword evidence="9" id="KW-1185">Reference proteome</keyword>
<accession>A0A6A6NGR4</accession>
<dbReference type="EMBL" id="JAAGAX010000001">
    <property type="protein sequence ID" value="KAF2324305.1"/>
    <property type="molecule type" value="Genomic_DNA"/>
</dbReference>
<dbReference type="InterPro" id="IPR001128">
    <property type="entry name" value="Cyt_P450"/>
</dbReference>
<dbReference type="InterPro" id="IPR036396">
    <property type="entry name" value="Cyt_P450_sf"/>
</dbReference>
<organism evidence="8 9">
    <name type="scientific">Hevea brasiliensis</name>
    <name type="common">Para rubber tree</name>
    <name type="synonym">Siphonia brasiliensis</name>
    <dbReference type="NCBI Taxonomy" id="3981"/>
    <lineage>
        <taxon>Eukaryota</taxon>
        <taxon>Viridiplantae</taxon>
        <taxon>Streptophyta</taxon>
        <taxon>Embryophyta</taxon>
        <taxon>Tracheophyta</taxon>
        <taxon>Spermatophyta</taxon>
        <taxon>Magnoliopsida</taxon>
        <taxon>eudicotyledons</taxon>
        <taxon>Gunneridae</taxon>
        <taxon>Pentapetalae</taxon>
        <taxon>rosids</taxon>
        <taxon>fabids</taxon>
        <taxon>Malpighiales</taxon>
        <taxon>Euphorbiaceae</taxon>
        <taxon>Crotonoideae</taxon>
        <taxon>Micrandreae</taxon>
        <taxon>Hevea</taxon>
    </lineage>
</organism>
<evidence type="ECO:0000313" key="8">
    <source>
        <dbReference type="EMBL" id="KAF2324305.1"/>
    </source>
</evidence>
<dbReference type="Proteomes" id="UP000467840">
    <property type="component" value="Chromosome 5"/>
</dbReference>
<keyword evidence="5 7" id="KW-0503">Monooxygenase</keyword>
<comment type="similarity">
    <text evidence="7">Belongs to the cytochrome P450 family.</text>
</comment>
<keyword evidence="2 6" id="KW-0479">Metal-binding</keyword>
<dbReference type="GO" id="GO:0004497">
    <property type="term" value="F:monooxygenase activity"/>
    <property type="evidence" value="ECO:0007669"/>
    <property type="project" value="UniProtKB-KW"/>
</dbReference>
<evidence type="ECO:0000256" key="2">
    <source>
        <dbReference type="ARBA" id="ARBA00022723"/>
    </source>
</evidence>
<sequence length="309" mass="35071">MLSGSRVEEIKTMLSELADKPNQTVDMRNLFFELTINSMMRMIAGKRYYGESLSDLEEAKRFQKIIAETVRLGGKMFIRDFLPCMGWIELGAKEEELRELQKGRDGFMQGFIDENRRRRRKRIILLIGATETSINTLEWALSLLLQESDIAQLSCLCNIIKETLRMHPPLPLAVPHESSTECTVGGFHIPRGTMLLVNLWSIQNDPNTWVEPAKFNPERFEGLEEPRDGFKFLPFSSGRRGCPGEGLAMRTVGLTLGSLLQCFEWERISEEMVDMSEEVGATLSKAHSLHAKCQARPAMGSLLSQIRTN</sequence>
<dbReference type="PANTHER" id="PTHR47947">
    <property type="entry name" value="CYTOCHROME P450 82C3-RELATED"/>
    <property type="match status" value="1"/>
</dbReference>
<reference evidence="8 9" key="1">
    <citation type="journal article" date="2020" name="Mol. Plant">
        <title>The Chromosome-Based Rubber Tree Genome Provides New Insights into Spurge Genome Evolution and Rubber Biosynthesis.</title>
        <authorList>
            <person name="Liu J."/>
            <person name="Shi C."/>
            <person name="Shi C.C."/>
            <person name="Li W."/>
            <person name="Zhang Q.J."/>
            <person name="Zhang Y."/>
            <person name="Li K."/>
            <person name="Lu H.F."/>
            <person name="Shi C."/>
            <person name="Zhu S.T."/>
            <person name="Xiao Z.Y."/>
            <person name="Nan H."/>
            <person name="Yue Y."/>
            <person name="Zhu X.G."/>
            <person name="Wu Y."/>
            <person name="Hong X.N."/>
            <person name="Fan G.Y."/>
            <person name="Tong Y."/>
            <person name="Zhang D."/>
            <person name="Mao C.L."/>
            <person name="Liu Y.L."/>
            <person name="Hao S.J."/>
            <person name="Liu W.Q."/>
            <person name="Lv M.Q."/>
            <person name="Zhang H.B."/>
            <person name="Liu Y."/>
            <person name="Hu-Tang G.R."/>
            <person name="Wang J.P."/>
            <person name="Wang J.H."/>
            <person name="Sun Y.H."/>
            <person name="Ni S.B."/>
            <person name="Chen W.B."/>
            <person name="Zhang X.C."/>
            <person name="Jiao Y.N."/>
            <person name="Eichler E.E."/>
            <person name="Li G.H."/>
            <person name="Liu X."/>
            <person name="Gao L.Z."/>
        </authorList>
    </citation>
    <scope>NUCLEOTIDE SEQUENCE [LARGE SCALE GENOMIC DNA]</scope>
    <source>
        <strain evidence="9">cv. GT1</strain>
        <tissue evidence="8">Leaf</tissue>
    </source>
</reference>
<evidence type="ECO:0000256" key="4">
    <source>
        <dbReference type="ARBA" id="ARBA00023004"/>
    </source>
</evidence>
<protein>
    <recommendedName>
        <fullName evidence="10">Cytochrome P450</fullName>
    </recommendedName>
</protein>
<keyword evidence="1 6" id="KW-0349">Heme</keyword>
<evidence type="ECO:0000256" key="1">
    <source>
        <dbReference type="ARBA" id="ARBA00022617"/>
    </source>
</evidence>
<feature type="binding site" description="axial binding residue" evidence="6">
    <location>
        <position position="242"/>
    </location>
    <ligand>
        <name>heme</name>
        <dbReference type="ChEBI" id="CHEBI:30413"/>
    </ligand>
    <ligandPart>
        <name>Fe</name>
        <dbReference type="ChEBI" id="CHEBI:18248"/>
    </ligandPart>
</feature>
<dbReference type="GO" id="GO:0005506">
    <property type="term" value="F:iron ion binding"/>
    <property type="evidence" value="ECO:0007669"/>
    <property type="project" value="InterPro"/>
</dbReference>
<evidence type="ECO:0000256" key="6">
    <source>
        <dbReference type="PIRSR" id="PIRSR602401-1"/>
    </source>
</evidence>
<dbReference type="InterPro" id="IPR050651">
    <property type="entry name" value="Plant_Cytochrome_P450_Monoox"/>
</dbReference>
<evidence type="ECO:0000256" key="5">
    <source>
        <dbReference type="ARBA" id="ARBA00023033"/>
    </source>
</evidence>
<keyword evidence="3 7" id="KW-0560">Oxidoreductase</keyword>
<comment type="caution">
    <text evidence="8">The sequence shown here is derived from an EMBL/GenBank/DDBJ whole genome shotgun (WGS) entry which is preliminary data.</text>
</comment>
<dbReference type="Pfam" id="PF00067">
    <property type="entry name" value="p450"/>
    <property type="match status" value="1"/>
</dbReference>
<comment type="cofactor">
    <cofactor evidence="6">
        <name>heme</name>
        <dbReference type="ChEBI" id="CHEBI:30413"/>
    </cofactor>
</comment>
<evidence type="ECO:0000256" key="3">
    <source>
        <dbReference type="ARBA" id="ARBA00023002"/>
    </source>
</evidence>
<keyword evidence="4 6" id="KW-0408">Iron</keyword>
<dbReference type="PRINTS" id="PR00385">
    <property type="entry name" value="P450"/>
</dbReference>
<dbReference type="InterPro" id="IPR002401">
    <property type="entry name" value="Cyt_P450_E_grp-I"/>
</dbReference>
<dbReference type="GO" id="GO:0020037">
    <property type="term" value="F:heme binding"/>
    <property type="evidence" value="ECO:0007669"/>
    <property type="project" value="InterPro"/>
</dbReference>